<dbReference type="InterPro" id="IPR020472">
    <property type="entry name" value="WD40_PAC1"/>
</dbReference>
<dbReference type="GO" id="GO:0005524">
    <property type="term" value="F:ATP binding"/>
    <property type="evidence" value="ECO:0007669"/>
    <property type="project" value="UniProtKB-UniRule"/>
</dbReference>
<evidence type="ECO:0000256" key="4">
    <source>
        <dbReference type="PROSITE-ProRule" id="PRU10141"/>
    </source>
</evidence>
<dbReference type="PROSITE" id="PS50011">
    <property type="entry name" value="PROTEIN_KINASE_DOM"/>
    <property type="match status" value="1"/>
</dbReference>
<dbReference type="CDD" id="cd00200">
    <property type="entry name" value="WD40"/>
    <property type="match status" value="1"/>
</dbReference>
<sequence length="620" mass="68395">MIGQLLAERYLILEKLGSGGFSETYLARDKYLPCHPLCVVKCFQLSPSSTISQETAQQLFATEAQILDQFGQNHAQIPILFAYCHEQERIYQIQEYVEGDNLEDAIAPGQYLNSEAASIVLQKVLPILDYIHAQQVIHRDIKPSHLIYSKNTIVLIDFGAACYVSEPNAPSADIAIGTPGYMPDEQLLGMAEFGSDIYALGVSIIQMMTGVHPQDFQQNPISGELDWQVHLQGQSIDPHLAAILSRMVQRHPRQRYESAAEVLVNLRSRPVKQKPVGRSLKQSLSIRQLWKPTVAALLLLSGWYGSSRIEQAGAMLSQAEHFVSRSEKDITLVHDMKLPSNVDRMLIAPDNRFLVTAEADHALRLWALPTGAALQTLSGHRDIVTALDMSQDGRLLVSGGKDQTLRLWDTTLGTLLWSIEAHPGAVAAVAMSPDGKSIASSGEDGTLRVWDLQTGAPLRSLATDNPVTAMTYGGNSNRLVTAGSTRDLQLWDLQTGQLRRTFAGHKGAIVSLRMADDHMLFSFGEDRTLVWDLQQEGLMRAFPQNSAQLVTTLLGKQHAVTVHNDGNIRVWSPQGSLMTTLPSKCGQDVAVALGPNHRYLVGVNRENQLRIWQISSRAIP</sequence>
<dbReference type="Gene3D" id="1.10.510.10">
    <property type="entry name" value="Transferase(Phosphotransferase) domain 1"/>
    <property type="match status" value="1"/>
</dbReference>
<dbReference type="InterPro" id="IPR001680">
    <property type="entry name" value="WD40_rpt"/>
</dbReference>
<protein>
    <submittedName>
        <fullName evidence="6">Serine/threonine protein kinase</fullName>
    </submittedName>
</protein>
<gene>
    <name evidence="6" type="ORF">KME15_02610</name>
</gene>
<evidence type="ECO:0000313" key="7">
    <source>
        <dbReference type="Proteomes" id="UP000757435"/>
    </source>
</evidence>
<evidence type="ECO:0000256" key="1">
    <source>
        <dbReference type="ARBA" id="ARBA00022574"/>
    </source>
</evidence>
<feature type="binding site" evidence="4">
    <location>
        <position position="41"/>
    </location>
    <ligand>
        <name>ATP</name>
        <dbReference type="ChEBI" id="CHEBI:30616"/>
    </ligand>
</feature>
<comment type="caution">
    <text evidence="6">The sequence shown here is derived from an EMBL/GenBank/DDBJ whole genome shotgun (WGS) entry which is preliminary data.</text>
</comment>
<dbReference type="Gene3D" id="2.130.10.10">
    <property type="entry name" value="YVTN repeat-like/Quinoprotein amine dehydrogenase"/>
    <property type="match status" value="2"/>
</dbReference>
<dbReference type="SUPFAM" id="SSF50978">
    <property type="entry name" value="WD40 repeat-like"/>
    <property type="match status" value="1"/>
</dbReference>
<feature type="repeat" description="WD" evidence="3">
    <location>
        <begin position="419"/>
        <end position="460"/>
    </location>
</feature>
<dbReference type="GO" id="GO:0004674">
    <property type="term" value="F:protein serine/threonine kinase activity"/>
    <property type="evidence" value="ECO:0007669"/>
    <property type="project" value="UniProtKB-KW"/>
</dbReference>
<dbReference type="PROSITE" id="PS50294">
    <property type="entry name" value="WD_REPEATS_REGION"/>
    <property type="match status" value="2"/>
</dbReference>
<dbReference type="PANTHER" id="PTHR19848">
    <property type="entry name" value="WD40 REPEAT PROTEIN"/>
    <property type="match status" value="1"/>
</dbReference>
<dbReference type="InterPro" id="IPR015943">
    <property type="entry name" value="WD40/YVTN_repeat-like_dom_sf"/>
</dbReference>
<reference evidence="6" key="1">
    <citation type="submission" date="2021-05" db="EMBL/GenBank/DDBJ databases">
        <authorList>
            <person name="Pietrasiak N."/>
            <person name="Ward R."/>
            <person name="Stajich J.E."/>
            <person name="Kurbessoian T."/>
        </authorList>
    </citation>
    <scope>NUCLEOTIDE SEQUENCE</scope>
    <source>
        <strain evidence="6">UHER 2000/2452</strain>
    </source>
</reference>
<evidence type="ECO:0000256" key="3">
    <source>
        <dbReference type="PROSITE-ProRule" id="PRU00221"/>
    </source>
</evidence>
<dbReference type="InterPro" id="IPR017441">
    <property type="entry name" value="Protein_kinase_ATP_BS"/>
</dbReference>
<dbReference type="CDD" id="cd14014">
    <property type="entry name" value="STKc_PknB_like"/>
    <property type="match status" value="1"/>
</dbReference>
<keyword evidence="6" id="KW-0418">Kinase</keyword>
<evidence type="ECO:0000256" key="2">
    <source>
        <dbReference type="ARBA" id="ARBA00022737"/>
    </source>
</evidence>
<dbReference type="AlphaFoldDB" id="A0A951Q8U3"/>
<feature type="repeat" description="WD" evidence="3">
    <location>
        <begin position="460"/>
        <end position="501"/>
    </location>
</feature>
<keyword evidence="6" id="KW-0808">Transferase</keyword>
<reference evidence="6" key="2">
    <citation type="journal article" date="2022" name="Microbiol. Resour. Announc.">
        <title>Metagenome Sequencing to Explore Phylogenomics of Terrestrial Cyanobacteria.</title>
        <authorList>
            <person name="Ward R.D."/>
            <person name="Stajich J.E."/>
            <person name="Johansen J.R."/>
            <person name="Huntemann M."/>
            <person name="Clum A."/>
            <person name="Foster B."/>
            <person name="Foster B."/>
            <person name="Roux S."/>
            <person name="Palaniappan K."/>
            <person name="Varghese N."/>
            <person name="Mukherjee S."/>
            <person name="Reddy T.B.K."/>
            <person name="Daum C."/>
            <person name="Copeland A."/>
            <person name="Chen I.A."/>
            <person name="Ivanova N.N."/>
            <person name="Kyrpides N.C."/>
            <person name="Shapiro N."/>
            <person name="Eloe-Fadrosh E.A."/>
            <person name="Pietrasiak N."/>
        </authorList>
    </citation>
    <scope>NUCLEOTIDE SEQUENCE</scope>
    <source>
        <strain evidence="6">UHER 2000/2452</strain>
    </source>
</reference>
<keyword evidence="2" id="KW-0677">Repeat</keyword>
<evidence type="ECO:0000313" key="6">
    <source>
        <dbReference type="EMBL" id="MBW4657541.1"/>
    </source>
</evidence>
<keyword evidence="1 3" id="KW-0853">WD repeat</keyword>
<dbReference type="PROSITE" id="PS00107">
    <property type="entry name" value="PROTEIN_KINASE_ATP"/>
    <property type="match status" value="1"/>
</dbReference>
<dbReference type="SUPFAM" id="SSF56112">
    <property type="entry name" value="Protein kinase-like (PK-like)"/>
    <property type="match status" value="1"/>
</dbReference>
<dbReference type="EMBL" id="JAHHHD010000002">
    <property type="protein sequence ID" value="MBW4657541.1"/>
    <property type="molecule type" value="Genomic_DNA"/>
</dbReference>
<dbReference type="Pfam" id="PF00069">
    <property type="entry name" value="Pkinase"/>
    <property type="match status" value="1"/>
</dbReference>
<dbReference type="PRINTS" id="PR00320">
    <property type="entry name" value="GPROTEINBRPT"/>
</dbReference>
<feature type="repeat" description="WD" evidence="3">
    <location>
        <begin position="377"/>
        <end position="418"/>
    </location>
</feature>
<evidence type="ECO:0000259" key="5">
    <source>
        <dbReference type="PROSITE" id="PS50011"/>
    </source>
</evidence>
<dbReference type="PROSITE" id="PS50082">
    <property type="entry name" value="WD_REPEATS_2"/>
    <property type="match status" value="4"/>
</dbReference>
<dbReference type="InterPro" id="IPR019775">
    <property type="entry name" value="WD40_repeat_CS"/>
</dbReference>
<dbReference type="Pfam" id="PF00400">
    <property type="entry name" value="WD40"/>
    <property type="match status" value="2"/>
</dbReference>
<dbReference type="InterPro" id="IPR000719">
    <property type="entry name" value="Prot_kinase_dom"/>
</dbReference>
<dbReference type="InterPro" id="IPR011009">
    <property type="entry name" value="Kinase-like_dom_sf"/>
</dbReference>
<dbReference type="SMART" id="SM00320">
    <property type="entry name" value="WD40"/>
    <property type="match status" value="7"/>
</dbReference>
<dbReference type="PANTHER" id="PTHR19848:SF8">
    <property type="entry name" value="F-BOX AND WD REPEAT DOMAIN CONTAINING 7"/>
    <property type="match status" value="1"/>
</dbReference>
<proteinExistence type="predicted"/>
<dbReference type="InterPro" id="IPR036322">
    <property type="entry name" value="WD40_repeat_dom_sf"/>
</dbReference>
<accession>A0A951Q8U3</accession>
<keyword evidence="6" id="KW-0723">Serine/threonine-protein kinase</keyword>
<dbReference type="PROSITE" id="PS00678">
    <property type="entry name" value="WD_REPEATS_1"/>
    <property type="match status" value="1"/>
</dbReference>
<name>A0A951Q8U3_9CYAN</name>
<keyword evidence="4" id="KW-0547">Nucleotide-binding</keyword>
<organism evidence="6 7">
    <name type="scientific">Drouetiella hepatica Uher 2000/2452</name>
    <dbReference type="NCBI Taxonomy" id="904376"/>
    <lineage>
        <taxon>Bacteria</taxon>
        <taxon>Bacillati</taxon>
        <taxon>Cyanobacteriota</taxon>
        <taxon>Cyanophyceae</taxon>
        <taxon>Oculatellales</taxon>
        <taxon>Oculatellaceae</taxon>
        <taxon>Drouetiella</taxon>
    </lineage>
</organism>
<feature type="domain" description="Protein kinase" evidence="5">
    <location>
        <begin position="10"/>
        <end position="272"/>
    </location>
</feature>
<keyword evidence="4" id="KW-0067">ATP-binding</keyword>
<dbReference type="Proteomes" id="UP000757435">
    <property type="component" value="Unassembled WGS sequence"/>
</dbReference>
<feature type="repeat" description="WD" evidence="3">
    <location>
        <begin position="342"/>
        <end position="376"/>
    </location>
</feature>